<protein>
    <submittedName>
        <fullName evidence="1">Uncharacterized protein</fullName>
    </submittedName>
</protein>
<organism evidence="1">
    <name type="scientific">Pyramimonas orientalis virus</name>
    <name type="common">PoV01</name>
    <dbReference type="NCBI Taxonomy" id="455367"/>
    <lineage>
        <taxon>Viruses</taxon>
        <taxon>Varidnaviria</taxon>
        <taxon>Bamfordvirae</taxon>
        <taxon>Nucleocytoviricota</taxon>
        <taxon>Megaviricetes</taxon>
        <taxon>Imitervirales</taxon>
        <taxon>Allomimiviridae</taxon>
        <taxon>Heliosvirus</taxon>
        <taxon>Heliosvirus raunefjordenense</taxon>
    </lineage>
</organism>
<gene>
    <name evidence="1" type="ORF">HWQ62_00423</name>
</gene>
<proteinExistence type="predicted"/>
<reference evidence="1" key="1">
    <citation type="submission" date="2020-06" db="EMBL/GenBank/DDBJ databases">
        <title>Lateral gene transfer of anion-conducting channel rhodopsins between green algae and giant viruses.</title>
        <authorList>
            <person name="Rozenberg A."/>
            <person name="Oppermann J."/>
            <person name="Wietek J."/>
            <person name="Fernandez Lahore R.G."/>
            <person name="Sandaa R.-A."/>
            <person name="Bratbak G."/>
            <person name="Hegemann P."/>
            <person name="Beja O."/>
        </authorList>
    </citation>
    <scope>NUCLEOTIDE SEQUENCE</scope>
    <source>
        <strain evidence="1">01B</strain>
    </source>
</reference>
<evidence type="ECO:0000313" key="1">
    <source>
        <dbReference type="EMBL" id="QOI90554.1"/>
    </source>
</evidence>
<organismHost>
    <name type="scientific">Pyramimonas plurioculata</name>
    <dbReference type="NCBI Taxonomy" id="36893"/>
</organismHost>
<name>A0A7M3UP83_POV01</name>
<accession>A0A7M3UP83</accession>
<dbReference type="EMBL" id="MT663540">
    <property type="protein sequence ID" value="QOI90554.1"/>
    <property type="molecule type" value="Genomic_DNA"/>
</dbReference>
<sequence>MSNECDMSIPVCPMEYPEPDMLSLFNKVGAKQMFAYEDENNVQQELKLGASGHVHMKTCMVESTGDSLYNSNMVVNGNGYFGNMTVFRTFPAGHTVSYCMRINDNEKLQFFKTDTRKEKSVLVNEMGIGAITSANKALTENISEKLDDLYDKAKLITKREGEPIIDEPETGGPTPPMPIEPIIDEPETGGPTPPMPIEPVLIVDPILVEPETGGPTPPMPIEPVLIVDPPVDPILIVDPPVEPVMSNPDPVPEP</sequence>